<evidence type="ECO:0000313" key="6">
    <source>
        <dbReference type="Proteomes" id="UP000827721"/>
    </source>
</evidence>
<name>A0ABQ8HS58_9ROSI</name>
<dbReference type="InterPro" id="IPR013201">
    <property type="entry name" value="Prot_inhib_I29"/>
</dbReference>
<dbReference type="Pfam" id="PF22936">
    <property type="entry name" value="Pol_BBD"/>
    <property type="match status" value="1"/>
</dbReference>
<feature type="signal peptide" evidence="3">
    <location>
        <begin position="1"/>
        <end position="24"/>
    </location>
</feature>
<evidence type="ECO:0000256" key="1">
    <source>
        <dbReference type="SAM" id="MobiDB-lite"/>
    </source>
</evidence>
<keyword evidence="6" id="KW-1185">Reference proteome</keyword>
<keyword evidence="2" id="KW-0812">Transmembrane</keyword>
<evidence type="ECO:0000256" key="2">
    <source>
        <dbReference type="SAM" id="Phobius"/>
    </source>
</evidence>
<keyword evidence="2" id="KW-0472">Membrane</keyword>
<evidence type="ECO:0000313" key="5">
    <source>
        <dbReference type="EMBL" id="KAH7567201.1"/>
    </source>
</evidence>
<feature type="region of interest" description="Disordered" evidence="1">
    <location>
        <begin position="395"/>
        <end position="435"/>
    </location>
</feature>
<dbReference type="Gene3D" id="1.10.287.2250">
    <property type="match status" value="1"/>
</dbReference>
<proteinExistence type="predicted"/>
<dbReference type="Proteomes" id="UP000827721">
    <property type="component" value="Unassembled WGS sequence"/>
</dbReference>
<comment type="caution">
    <text evidence="5">The sequence shown here is derived from an EMBL/GenBank/DDBJ whole genome shotgun (WGS) entry which is preliminary data.</text>
</comment>
<dbReference type="InterPro" id="IPR054722">
    <property type="entry name" value="PolX-like_BBD"/>
</dbReference>
<protein>
    <recommendedName>
        <fullName evidence="4">Cathepsin propeptide inhibitor domain-containing protein</fullName>
    </recommendedName>
</protein>
<dbReference type="Pfam" id="PF08246">
    <property type="entry name" value="Inhibitor_I29"/>
    <property type="match status" value="1"/>
</dbReference>
<dbReference type="PANTHER" id="PTHR34222:SF28">
    <property type="entry name" value="CCHC-TYPE DOMAIN-CONTAINING PROTEIN"/>
    <property type="match status" value="1"/>
</dbReference>
<dbReference type="EMBL" id="JAFEMO010000007">
    <property type="protein sequence ID" value="KAH7567201.1"/>
    <property type="molecule type" value="Genomic_DNA"/>
</dbReference>
<accession>A0ABQ8HS58</accession>
<feature type="transmembrane region" description="Helical" evidence="2">
    <location>
        <begin position="602"/>
        <end position="626"/>
    </location>
</feature>
<evidence type="ECO:0000256" key="3">
    <source>
        <dbReference type="SAM" id="SignalP"/>
    </source>
</evidence>
<sequence>MDSCSLSFPSLYSLLPLLSSVVSSDDDGDVESDDHLPDAAHQFSVFKSKFDKTYATQEEHDYRFGVFKANLRLAKRNQVLDPTAVHGVTMFSYLTPSEFHDQYLCDVIGLFELPSDADKAPILPTNDLPMRDHGAVIGVKDQNALKANNKLGFIDGSIQPPKSTESPMYSLWVQVNSMLGAWLHNTLDASIRSTVPITDDVGDMWEDIRQRFSVGNRPRIHELTSQLTRLEGGDSVVDYYGKIRMIWDELACYSAPACTCSCKCGAKGALMKEREDQKVHQFLIGLDSSIHGTVRSQILMQEPLPSLNTAFSKALTEERHHSIVRQGDKKAEAVGFAVQSSARGHGATPTKEGDKSRFTGTCSHCKKVGHDKDNCFQLLGFPDWWYSENRAAARGGGKYTRGGKGNGRGRGNVANAVGQSSGSTSGQQIGAPDRNGVQLSDAQWHHLLGMLKPSQPNDATPTHDGKYKATQWIIDTGCSNHMTGNISLFESLYDVSPSPVGLPNGNHTTAIKEGKIVLSDGLILKDVLYVPDLNVNLISVSQLLATLNYFITVTDKLCIIQDRNSRTLIGAVNNVTEYIGLSPRSGFKLIKLLWLDSKNCGIVGLVILLEKWCLFCLLFLAIKLIVRAMIFVTLRNLVVFV</sequence>
<dbReference type="PANTHER" id="PTHR34222">
    <property type="entry name" value="GAG_PRE-INTEGRS DOMAIN-CONTAINING PROTEIN"/>
    <property type="match status" value="1"/>
</dbReference>
<feature type="compositionally biased region" description="Gly residues" evidence="1">
    <location>
        <begin position="395"/>
        <end position="410"/>
    </location>
</feature>
<organism evidence="5 6">
    <name type="scientific">Xanthoceras sorbifolium</name>
    <dbReference type="NCBI Taxonomy" id="99658"/>
    <lineage>
        <taxon>Eukaryota</taxon>
        <taxon>Viridiplantae</taxon>
        <taxon>Streptophyta</taxon>
        <taxon>Embryophyta</taxon>
        <taxon>Tracheophyta</taxon>
        <taxon>Spermatophyta</taxon>
        <taxon>Magnoliopsida</taxon>
        <taxon>eudicotyledons</taxon>
        <taxon>Gunneridae</taxon>
        <taxon>Pentapetalae</taxon>
        <taxon>rosids</taxon>
        <taxon>malvids</taxon>
        <taxon>Sapindales</taxon>
        <taxon>Sapindaceae</taxon>
        <taxon>Xanthoceroideae</taxon>
        <taxon>Xanthoceras</taxon>
    </lineage>
</organism>
<dbReference type="InterPro" id="IPR038765">
    <property type="entry name" value="Papain-like_cys_pep_sf"/>
</dbReference>
<feature type="compositionally biased region" description="Low complexity" evidence="1">
    <location>
        <begin position="411"/>
        <end position="430"/>
    </location>
</feature>
<feature type="chain" id="PRO_5046658294" description="Cathepsin propeptide inhibitor domain-containing protein" evidence="3">
    <location>
        <begin position="25"/>
        <end position="641"/>
    </location>
</feature>
<feature type="domain" description="Cathepsin propeptide inhibitor" evidence="4">
    <location>
        <begin position="43"/>
        <end position="99"/>
    </location>
</feature>
<dbReference type="SMART" id="SM00848">
    <property type="entry name" value="Inhibitor_I29"/>
    <property type="match status" value="1"/>
</dbReference>
<evidence type="ECO:0000259" key="4">
    <source>
        <dbReference type="SMART" id="SM00848"/>
    </source>
</evidence>
<feature type="region of interest" description="Disordered" evidence="1">
    <location>
        <begin position="339"/>
        <end position="358"/>
    </location>
</feature>
<keyword evidence="2" id="KW-1133">Transmembrane helix</keyword>
<keyword evidence="3" id="KW-0732">Signal</keyword>
<reference evidence="5 6" key="1">
    <citation type="submission" date="2021-02" db="EMBL/GenBank/DDBJ databases">
        <title>Plant Genome Project.</title>
        <authorList>
            <person name="Zhang R.-G."/>
        </authorList>
    </citation>
    <scope>NUCLEOTIDE SEQUENCE [LARGE SCALE GENOMIC DNA]</scope>
    <source>
        <tissue evidence="5">Leaves</tissue>
    </source>
</reference>
<gene>
    <name evidence="5" type="ORF">JRO89_XS07G0030900</name>
</gene>
<dbReference type="SUPFAM" id="SSF54001">
    <property type="entry name" value="Cysteine proteinases"/>
    <property type="match status" value="1"/>
</dbReference>